<feature type="region of interest" description="Disordered" evidence="1">
    <location>
        <begin position="80"/>
        <end position="106"/>
    </location>
</feature>
<reference evidence="2 3" key="1">
    <citation type="journal article" date="2021" name="Int. J. Syst. Evol. Microbiol.">
        <title>Steroidobacter gossypii sp. nov., isolated from soil of cotton cropping field.</title>
        <authorList>
            <person name="Huang R."/>
            <person name="Yang S."/>
            <person name="Zhen C."/>
            <person name="Liu W."/>
        </authorList>
    </citation>
    <scope>NUCLEOTIDE SEQUENCE [LARGE SCALE GENOMIC DNA]</scope>
    <source>
        <strain evidence="2 3">S1-65</strain>
    </source>
</reference>
<dbReference type="EMBL" id="JAEVLS010000002">
    <property type="protein sequence ID" value="MBM0105528.1"/>
    <property type="molecule type" value="Genomic_DNA"/>
</dbReference>
<dbReference type="Proteomes" id="UP000661077">
    <property type="component" value="Unassembled WGS sequence"/>
</dbReference>
<evidence type="ECO:0000313" key="2">
    <source>
        <dbReference type="EMBL" id="MBM0105528.1"/>
    </source>
</evidence>
<name>A0ABS1WX35_9GAMM</name>
<keyword evidence="3" id="KW-1185">Reference proteome</keyword>
<protein>
    <submittedName>
        <fullName evidence="2">Uncharacterized protein</fullName>
    </submittedName>
</protein>
<comment type="caution">
    <text evidence="2">The sequence shown here is derived from an EMBL/GenBank/DDBJ whole genome shotgun (WGS) entry which is preliminary data.</text>
</comment>
<sequence length="106" mass="12299">MTATVPEKSDRRSLREQVEDLLPTWRSWYPSLFDAASDLGLIRARVCAPSSLMLSNRHAAVQSEAIQMFKEKWAVEDEPEEPQLPIRLQRHPTPRKPFKKKPKPSY</sequence>
<proteinExistence type="predicted"/>
<accession>A0ABS1WX35</accession>
<feature type="compositionally biased region" description="Basic residues" evidence="1">
    <location>
        <begin position="88"/>
        <end position="106"/>
    </location>
</feature>
<dbReference type="RefSeq" id="WP_203167567.1">
    <property type="nucleotide sequence ID" value="NZ_JAEVLS010000002.1"/>
</dbReference>
<evidence type="ECO:0000313" key="3">
    <source>
        <dbReference type="Proteomes" id="UP000661077"/>
    </source>
</evidence>
<evidence type="ECO:0000256" key="1">
    <source>
        <dbReference type="SAM" id="MobiDB-lite"/>
    </source>
</evidence>
<organism evidence="2 3">
    <name type="scientific">Steroidobacter gossypii</name>
    <dbReference type="NCBI Taxonomy" id="2805490"/>
    <lineage>
        <taxon>Bacteria</taxon>
        <taxon>Pseudomonadati</taxon>
        <taxon>Pseudomonadota</taxon>
        <taxon>Gammaproteobacteria</taxon>
        <taxon>Steroidobacterales</taxon>
        <taxon>Steroidobacteraceae</taxon>
        <taxon>Steroidobacter</taxon>
    </lineage>
</organism>
<gene>
    <name evidence="2" type="ORF">JM946_12250</name>
</gene>